<feature type="compositionally biased region" description="Basic and acidic residues" evidence="3">
    <location>
        <begin position="35"/>
        <end position="47"/>
    </location>
</feature>
<sequence length="224" mass="24475">MVRQRQRHTLNCEQQAAQEKTGSGCGTGQKNYPPTREKESQPAKSDEKSMAAMSQKWLVLALSSGTFAALNGVFAKLTTTQLTTDISQGISRFLSFSASMDIAVEYIVRAFFFALNILSNITMWALFTRALTAASSSTQVTITNTTANFLVTAILGMVVFRERVAPLWWLGATIMATGCIIVGLRDEKGTPKDGNAVEDELGGRRGGSSDDLIEFRDEDSSRRE</sequence>
<organism evidence="5 6">
    <name type="scientific">Coccidioides immitis (strain RS)</name>
    <name type="common">Valley fever fungus</name>
    <dbReference type="NCBI Taxonomy" id="246410"/>
    <lineage>
        <taxon>Eukaryota</taxon>
        <taxon>Fungi</taxon>
        <taxon>Dikarya</taxon>
        <taxon>Ascomycota</taxon>
        <taxon>Pezizomycotina</taxon>
        <taxon>Eurotiomycetes</taxon>
        <taxon>Eurotiomycetidae</taxon>
        <taxon>Onygenales</taxon>
        <taxon>Onygenaceae</taxon>
        <taxon>Coccidioides</taxon>
    </lineage>
</organism>
<dbReference type="PANTHER" id="PTHR31965">
    <property type="entry name" value="TRANSMEMBRANE PROTEIN 42"/>
    <property type="match status" value="1"/>
</dbReference>
<feature type="region of interest" description="Disordered" evidence="3">
    <location>
        <begin position="188"/>
        <end position="224"/>
    </location>
</feature>
<dbReference type="STRING" id="246410.A0A0D8JT25"/>
<keyword evidence="6" id="KW-1185">Reference proteome</keyword>
<dbReference type="GeneID" id="24163358"/>
<feature type="compositionally biased region" description="Polar residues" evidence="3">
    <location>
        <begin position="9"/>
        <end position="21"/>
    </location>
</feature>
<evidence type="ECO:0000256" key="2">
    <source>
        <dbReference type="ARBA" id="ARBA00022824"/>
    </source>
</evidence>
<dbReference type="PANTHER" id="PTHR31965:SF1">
    <property type="entry name" value="TRANSMEMBRANE PROTEIN 42"/>
    <property type="match status" value="1"/>
</dbReference>
<protein>
    <recommendedName>
        <fullName evidence="7">EamA domain-containing protein</fullName>
    </recommendedName>
</protein>
<feature type="transmembrane region" description="Helical" evidence="4">
    <location>
        <begin position="106"/>
        <end position="128"/>
    </location>
</feature>
<feature type="compositionally biased region" description="Basic and acidic residues" evidence="3">
    <location>
        <begin position="213"/>
        <end position="224"/>
    </location>
</feature>
<evidence type="ECO:0000256" key="3">
    <source>
        <dbReference type="SAM" id="MobiDB-lite"/>
    </source>
</evidence>
<proteinExistence type="predicted"/>
<evidence type="ECO:0000256" key="1">
    <source>
        <dbReference type="ARBA" id="ARBA00004477"/>
    </source>
</evidence>
<dbReference type="KEGG" id="cim:CIMG_10609"/>
<keyword evidence="4" id="KW-0472">Membrane</keyword>
<name>A0A0D8JT25_COCIM</name>
<dbReference type="VEuPathDB" id="FungiDB:CIMG_10609"/>
<keyword evidence="4" id="KW-1133">Transmembrane helix</keyword>
<evidence type="ECO:0008006" key="7">
    <source>
        <dbReference type="Google" id="ProtNLM"/>
    </source>
</evidence>
<feature type="region of interest" description="Disordered" evidence="3">
    <location>
        <begin position="1"/>
        <end position="47"/>
    </location>
</feature>
<dbReference type="InParanoid" id="A0A0D8JT25"/>
<evidence type="ECO:0000256" key="4">
    <source>
        <dbReference type="SAM" id="Phobius"/>
    </source>
</evidence>
<reference evidence="6" key="2">
    <citation type="journal article" date="2010" name="Genome Res.">
        <title>Population genomic sequencing of Coccidioides fungi reveals recent hybridization and transposon control.</title>
        <authorList>
            <person name="Neafsey D.E."/>
            <person name="Barker B.M."/>
            <person name="Sharpton T.J."/>
            <person name="Stajich J.E."/>
            <person name="Park D.J."/>
            <person name="Whiston E."/>
            <person name="Hung C.-Y."/>
            <person name="McMahan C."/>
            <person name="White J."/>
            <person name="Sykes S."/>
            <person name="Heiman D."/>
            <person name="Young S."/>
            <person name="Zeng Q."/>
            <person name="Abouelleil A."/>
            <person name="Aftuck L."/>
            <person name="Bessette D."/>
            <person name="Brown A."/>
            <person name="FitzGerald M."/>
            <person name="Lui A."/>
            <person name="Macdonald J.P."/>
            <person name="Priest M."/>
            <person name="Orbach M.J."/>
            <person name="Galgiani J.N."/>
            <person name="Kirkland T.N."/>
            <person name="Cole G.T."/>
            <person name="Birren B.W."/>
            <person name="Henn M.R."/>
            <person name="Taylor J.W."/>
            <person name="Rounsley S.D."/>
        </authorList>
    </citation>
    <scope>GENOME REANNOTATION</scope>
    <source>
        <strain evidence="6">RS</strain>
    </source>
</reference>
<evidence type="ECO:0000313" key="6">
    <source>
        <dbReference type="Proteomes" id="UP000001261"/>
    </source>
</evidence>
<feature type="transmembrane region" description="Helical" evidence="4">
    <location>
        <begin position="140"/>
        <end position="160"/>
    </location>
</feature>
<dbReference type="OrthoDB" id="5854584at2759"/>
<dbReference type="Proteomes" id="UP000001261">
    <property type="component" value="Unassembled WGS sequence"/>
</dbReference>
<gene>
    <name evidence="5" type="ORF">CIMG_10609</name>
</gene>
<comment type="subcellular location">
    <subcellularLocation>
        <location evidence="1">Endoplasmic reticulum membrane</location>
        <topology evidence="1">Multi-pass membrane protein</topology>
    </subcellularLocation>
</comment>
<dbReference type="InterPro" id="IPR039632">
    <property type="entry name" value="TMEM42"/>
</dbReference>
<keyword evidence="4" id="KW-0812">Transmembrane</keyword>
<keyword evidence="2" id="KW-0256">Endoplasmic reticulum</keyword>
<evidence type="ECO:0000313" key="5">
    <source>
        <dbReference type="EMBL" id="KJF60274.1"/>
    </source>
</evidence>
<reference evidence="6" key="1">
    <citation type="journal article" date="2009" name="Genome Res.">
        <title>Comparative genomic analyses of the human fungal pathogens Coccidioides and their relatives.</title>
        <authorList>
            <person name="Sharpton T.J."/>
            <person name="Stajich J.E."/>
            <person name="Rounsley S.D."/>
            <person name="Gardner M.J."/>
            <person name="Wortman J.R."/>
            <person name="Jordar V.S."/>
            <person name="Maiti R."/>
            <person name="Kodira C.D."/>
            <person name="Neafsey D.E."/>
            <person name="Zeng Q."/>
            <person name="Hung C.-Y."/>
            <person name="McMahan C."/>
            <person name="Muszewska A."/>
            <person name="Grynberg M."/>
            <person name="Mandel M.A."/>
            <person name="Kellner E.M."/>
            <person name="Barker B.M."/>
            <person name="Galgiani J.N."/>
            <person name="Orbach M.J."/>
            <person name="Kirkland T.N."/>
            <person name="Cole G.T."/>
            <person name="Henn M.R."/>
            <person name="Birren B.W."/>
            <person name="Taylor J.W."/>
        </authorList>
    </citation>
    <scope>NUCLEOTIDE SEQUENCE [LARGE SCALE GENOMIC DNA]</scope>
    <source>
        <strain evidence="6">RS</strain>
    </source>
</reference>
<dbReference type="InterPro" id="IPR037185">
    <property type="entry name" value="EmrE-like"/>
</dbReference>
<dbReference type="AlphaFoldDB" id="A0A0D8JT25"/>
<accession>A0A0D8JT25</accession>
<dbReference type="SUPFAM" id="SSF103481">
    <property type="entry name" value="Multidrug resistance efflux transporter EmrE"/>
    <property type="match status" value="1"/>
</dbReference>
<dbReference type="OMA" id="YIVRAFF"/>
<dbReference type="RefSeq" id="XP_012214256.1">
    <property type="nucleotide sequence ID" value="XM_012358833.1"/>
</dbReference>
<feature type="transmembrane region" description="Helical" evidence="4">
    <location>
        <begin position="166"/>
        <end position="184"/>
    </location>
</feature>
<dbReference type="EMBL" id="GG704911">
    <property type="protein sequence ID" value="KJF60274.1"/>
    <property type="molecule type" value="Genomic_DNA"/>
</dbReference>